<dbReference type="Proteomes" id="UP000264002">
    <property type="component" value="Unassembled WGS sequence"/>
</dbReference>
<dbReference type="Pfam" id="PF00456">
    <property type="entry name" value="Transketolase_N"/>
    <property type="match status" value="1"/>
</dbReference>
<evidence type="ECO:0000259" key="4">
    <source>
        <dbReference type="Pfam" id="PF00456"/>
    </source>
</evidence>
<gene>
    <name evidence="5" type="ORF">DYP60_11940</name>
</gene>
<dbReference type="AlphaFoldDB" id="A0A372MF12"/>
<dbReference type="PANTHER" id="PTHR47514">
    <property type="entry name" value="TRANSKETOLASE N-TERMINAL SECTION-RELATED"/>
    <property type="match status" value="1"/>
</dbReference>
<dbReference type="EMBL" id="QUWK01000014">
    <property type="protein sequence ID" value="RFU93978.1"/>
    <property type="molecule type" value="Genomic_DNA"/>
</dbReference>
<dbReference type="CDD" id="cd02012">
    <property type="entry name" value="TPP_TK"/>
    <property type="match status" value="1"/>
</dbReference>
<dbReference type="InterPro" id="IPR005474">
    <property type="entry name" value="Transketolase_N"/>
</dbReference>
<feature type="domain" description="Transketolase N-terminal" evidence="4">
    <location>
        <begin position="13"/>
        <end position="248"/>
    </location>
</feature>
<dbReference type="InterPro" id="IPR029061">
    <property type="entry name" value="THDP-binding"/>
</dbReference>
<protein>
    <submittedName>
        <fullName evidence="5">Transketolase</fullName>
    </submittedName>
</protein>
<evidence type="ECO:0000256" key="2">
    <source>
        <dbReference type="ARBA" id="ARBA00007131"/>
    </source>
</evidence>
<evidence type="ECO:0000313" key="6">
    <source>
        <dbReference type="Proteomes" id="UP000264002"/>
    </source>
</evidence>
<comment type="cofactor">
    <cofactor evidence="1">
        <name>thiamine diphosphate</name>
        <dbReference type="ChEBI" id="CHEBI:58937"/>
    </cofactor>
</comment>
<keyword evidence="3" id="KW-0786">Thiamine pyrophosphate</keyword>
<reference evidence="5 6" key="2">
    <citation type="submission" date="2018-09" db="EMBL/GenBank/DDBJ databases">
        <title>Genome of Sphaerochaeta halotolerans strain 4-11.</title>
        <authorList>
            <person name="Nazina T.N."/>
            <person name="Sokolova D.S."/>
        </authorList>
    </citation>
    <scope>NUCLEOTIDE SEQUENCE [LARGE SCALE GENOMIC DNA]</scope>
    <source>
        <strain evidence="5 6">4-11</strain>
    </source>
</reference>
<name>A0A372MF12_9SPIR</name>
<keyword evidence="6" id="KW-1185">Reference proteome</keyword>
<dbReference type="PANTHER" id="PTHR47514:SF1">
    <property type="entry name" value="TRANSKETOLASE N-TERMINAL SECTION-RELATED"/>
    <property type="match status" value="1"/>
</dbReference>
<reference evidence="6" key="1">
    <citation type="submission" date="2018-08" db="EMBL/GenBank/DDBJ databases">
        <authorList>
            <person name="Grouzdev D.S."/>
            <person name="Krutkina M.S."/>
        </authorList>
    </citation>
    <scope>NUCLEOTIDE SEQUENCE [LARGE SCALE GENOMIC DNA]</scope>
    <source>
        <strain evidence="6">4-11</strain>
    </source>
</reference>
<sequence length="277" mass="30754">MTIQALKQQALEVRKTLLSMIYQAKTGHTGGALSSTDLITALYFEVMHIDPSNPKWEGRDYFILSKGHSVEGYLSALAKRGFFDESLLSTFCQYKSPLIGHPNNKIPGIEMNTGALGHGLSISVGMAIGLKKDKKPNRVFTLMGDGELAEGSVWEAAMAASHYKLDNLIAIVDRNHLQISGSTEDVMGLEPLRERWESFGWQVEEIDGNSMLEVVNALKAAPFKEHKPSLIIANTTKGKGVKEMEDIPSWHHGVPNQHLYEQAMLDFESMEKELQNV</sequence>
<evidence type="ECO:0000256" key="1">
    <source>
        <dbReference type="ARBA" id="ARBA00001964"/>
    </source>
</evidence>
<accession>A0A372MF12</accession>
<organism evidence="5 6">
    <name type="scientific">Sphaerochaeta halotolerans</name>
    <dbReference type="NCBI Taxonomy" id="2293840"/>
    <lineage>
        <taxon>Bacteria</taxon>
        <taxon>Pseudomonadati</taxon>
        <taxon>Spirochaetota</taxon>
        <taxon>Spirochaetia</taxon>
        <taxon>Spirochaetales</taxon>
        <taxon>Sphaerochaetaceae</taxon>
        <taxon>Sphaerochaeta</taxon>
    </lineage>
</organism>
<dbReference type="RefSeq" id="WP_117331242.1">
    <property type="nucleotide sequence ID" value="NZ_QUWK01000014.1"/>
</dbReference>
<dbReference type="OrthoDB" id="8732661at2"/>
<comment type="similarity">
    <text evidence="2">Belongs to the transketolase family.</text>
</comment>
<comment type="caution">
    <text evidence="5">The sequence shown here is derived from an EMBL/GenBank/DDBJ whole genome shotgun (WGS) entry which is preliminary data.</text>
</comment>
<dbReference type="Gene3D" id="3.40.50.970">
    <property type="match status" value="1"/>
</dbReference>
<evidence type="ECO:0000256" key="3">
    <source>
        <dbReference type="ARBA" id="ARBA00023052"/>
    </source>
</evidence>
<evidence type="ECO:0000313" key="5">
    <source>
        <dbReference type="EMBL" id="RFU93978.1"/>
    </source>
</evidence>
<dbReference type="SUPFAM" id="SSF52518">
    <property type="entry name" value="Thiamin diphosphate-binding fold (THDP-binding)"/>
    <property type="match status" value="1"/>
</dbReference>
<proteinExistence type="inferred from homology"/>